<gene>
    <name evidence="1" type="ORF">CJOHNSTONI_LOCUS897</name>
</gene>
<sequence>MLCVTERFIVSEMREVINWFAPKVVLPDVFRIYENTDLVLQQQRNLSINTLNAGSSWPKEDVISIESSGSHLALLAAF</sequence>
<protein>
    <submittedName>
        <fullName evidence="1">Uncharacterized protein</fullName>
    </submittedName>
</protein>
<organism evidence="1 2">
    <name type="scientific">Cercopithifilaria johnstoni</name>
    <dbReference type="NCBI Taxonomy" id="2874296"/>
    <lineage>
        <taxon>Eukaryota</taxon>
        <taxon>Metazoa</taxon>
        <taxon>Ecdysozoa</taxon>
        <taxon>Nematoda</taxon>
        <taxon>Chromadorea</taxon>
        <taxon>Rhabditida</taxon>
        <taxon>Spirurina</taxon>
        <taxon>Spiruromorpha</taxon>
        <taxon>Filarioidea</taxon>
        <taxon>Onchocercidae</taxon>
        <taxon>Cercopithifilaria</taxon>
    </lineage>
</organism>
<dbReference type="EMBL" id="CAKAEH010000251">
    <property type="protein sequence ID" value="CAG9530401.1"/>
    <property type="molecule type" value="Genomic_DNA"/>
</dbReference>
<evidence type="ECO:0000313" key="1">
    <source>
        <dbReference type="EMBL" id="CAG9530401.1"/>
    </source>
</evidence>
<name>A0A8J2LM05_9BILA</name>
<accession>A0A8J2LM05</accession>
<dbReference type="Proteomes" id="UP000746747">
    <property type="component" value="Unassembled WGS sequence"/>
</dbReference>
<evidence type="ECO:0000313" key="2">
    <source>
        <dbReference type="Proteomes" id="UP000746747"/>
    </source>
</evidence>
<proteinExistence type="predicted"/>
<comment type="caution">
    <text evidence="1">The sequence shown here is derived from an EMBL/GenBank/DDBJ whole genome shotgun (WGS) entry which is preliminary data.</text>
</comment>
<dbReference type="AlphaFoldDB" id="A0A8J2LM05"/>
<reference evidence="1" key="1">
    <citation type="submission" date="2021-09" db="EMBL/GenBank/DDBJ databases">
        <authorList>
            <consortium name="Pathogen Informatics"/>
        </authorList>
    </citation>
    <scope>NUCLEOTIDE SEQUENCE</scope>
</reference>
<keyword evidence="2" id="KW-1185">Reference proteome</keyword>